<dbReference type="InterPro" id="IPR035901">
    <property type="entry name" value="GIY-YIG_endonuc_sf"/>
</dbReference>
<dbReference type="SUPFAM" id="SSF82771">
    <property type="entry name" value="GIY-YIG endonuclease"/>
    <property type="match status" value="1"/>
</dbReference>
<protein>
    <submittedName>
        <fullName evidence="2">GIY-YIG nuclease family protein</fullName>
    </submittedName>
</protein>
<dbReference type="Gene3D" id="3.40.1440.10">
    <property type="entry name" value="GIY-YIG endonuclease"/>
    <property type="match status" value="1"/>
</dbReference>
<dbReference type="Proteomes" id="UP000525652">
    <property type="component" value="Unassembled WGS sequence"/>
</dbReference>
<comment type="caution">
    <text evidence="2">The sequence shown here is derived from an EMBL/GenBank/DDBJ whole genome shotgun (WGS) entry which is preliminary data.</text>
</comment>
<evidence type="ECO:0000259" key="1">
    <source>
        <dbReference type="PROSITE" id="PS50164"/>
    </source>
</evidence>
<gene>
    <name evidence="2" type="ORF">H5P30_20605</name>
</gene>
<dbReference type="InterPro" id="IPR000305">
    <property type="entry name" value="GIY-YIG_endonuc"/>
</dbReference>
<reference evidence="2 3" key="1">
    <citation type="submission" date="2020-07" db="EMBL/GenBank/DDBJ databases">
        <authorList>
            <person name="Feng X."/>
        </authorList>
    </citation>
    <scope>NUCLEOTIDE SEQUENCE [LARGE SCALE GENOMIC DNA]</scope>
    <source>
        <strain evidence="2 3">JCM14086</strain>
    </source>
</reference>
<accession>A0A7X1E6F5</accession>
<proteinExistence type="predicted"/>
<evidence type="ECO:0000313" key="2">
    <source>
        <dbReference type="EMBL" id="MBC2604189.1"/>
    </source>
</evidence>
<evidence type="ECO:0000313" key="3">
    <source>
        <dbReference type="Proteomes" id="UP000525652"/>
    </source>
</evidence>
<dbReference type="AlphaFoldDB" id="A0A7X1E6F5"/>
<dbReference type="PROSITE" id="PS50164">
    <property type="entry name" value="GIY_YIG"/>
    <property type="match status" value="1"/>
</dbReference>
<dbReference type="CDD" id="cd10449">
    <property type="entry name" value="GIY-YIG_SLX1_like"/>
    <property type="match status" value="1"/>
</dbReference>
<name>A0A7X1E6F5_9BACT</name>
<sequence>MPAQKFTYVYILRSENHSEVHYTGCTEDLPARLNKHNQGAVPHTAKFRPWFIETAISFRDLAKARAFEKYLKSGSGRAFARRHF</sequence>
<feature type="domain" description="GIY-YIG" evidence="1">
    <location>
        <begin position="5"/>
        <end position="81"/>
    </location>
</feature>
<dbReference type="Pfam" id="PF01541">
    <property type="entry name" value="GIY-YIG"/>
    <property type="match status" value="1"/>
</dbReference>
<dbReference type="RefSeq" id="WP_185694800.1">
    <property type="nucleotide sequence ID" value="NZ_JACHVA010000139.1"/>
</dbReference>
<keyword evidence="3" id="KW-1185">Reference proteome</keyword>
<dbReference type="EMBL" id="JACHVA010000139">
    <property type="protein sequence ID" value="MBC2604189.1"/>
    <property type="molecule type" value="Genomic_DNA"/>
</dbReference>
<organism evidence="2 3">
    <name type="scientific">Puniceicoccus vermicola</name>
    <dbReference type="NCBI Taxonomy" id="388746"/>
    <lineage>
        <taxon>Bacteria</taxon>
        <taxon>Pseudomonadati</taxon>
        <taxon>Verrucomicrobiota</taxon>
        <taxon>Opitutia</taxon>
        <taxon>Puniceicoccales</taxon>
        <taxon>Puniceicoccaceae</taxon>
        <taxon>Puniceicoccus</taxon>
    </lineage>
</organism>